<comment type="caution">
    <text evidence="2">The sequence shown here is derived from an EMBL/GenBank/DDBJ whole genome shotgun (WGS) entry which is preliminary data.</text>
</comment>
<dbReference type="Gene3D" id="3.40.50.1820">
    <property type="entry name" value="alpha/beta hydrolase"/>
    <property type="match status" value="1"/>
</dbReference>
<keyword evidence="2" id="KW-0378">Hydrolase</keyword>
<accession>A0AAW9RFC1</accession>
<gene>
    <name evidence="2" type="ORF">V3330_10745</name>
</gene>
<proteinExistence type="predicted"/>
<dbReference type="Proteomes" id="UP001359886">
    <property type="component" value="Unassembled WGS sequence"/>
</dbReference>
<dbReference type="Pfam" id="PF01738">
    <property type="entry name" value="DLH"/>
    <property type="match status" value="1"/>
</dbReference>
<keyword evidence="3" id="KW-1185">Reference proteome</keyword>
<dbReference type="GO" id="GO:0016787">
    <property type="term" value="F:hydrolase activity"/>
    <property type="evidence" value="ECO:0007669"/>
    <property type="project" value="UniProtKB-KW"/>
</dbReference>
<dbReference type="InterPro" id="IPR050261">
    <property type="entry name" value="FrsA_esterase"/>
</dbReference>
<name>A0AAW9RFC1_9GAMM</name>
<evidence type="ECO:0000313" key="2">
    <source>
        <dbReference type="EMBL" id="MEJ8568104.1"/>
    </source>
</evidence>
<feature type="domain" description="Dienelactone hydrolase" evidence="1">
    <location>
        <begin position="22"/>
        <end position="247"/>
    </location>
</feature>
<dbReference type="EMBL" id="JAZHOG010000006">
    <property type="protein sequence ID" value="MEJ8568104.1"/>
    <property type="molecule type" value="Genomic_DNA"/>
</dbReference>
<evidence type="ECO:0000313" key="3">
    <source>
        <dbReference type="Proteomes" id="UP001359886"/>
    </source>
</evidence>
<organism evidence="2 3">
    <name type="scientific">Elongatibacter sediminis</name>
    <dbReference type="NCBI Taxonomy" id="3119006"/>
    <lineage>
        <taxon>Bacteria</taxon>
        <taxon>Pseudomonadati</taxon>
        <taxon>Pseudomonadota</taxon>
        <taxon>Gammaproteobacteria</taxon>
        <taxon>Chromatiales</taxon>
        <taxon>Wenzhouxiangellaceae</taxon>
        <taxon>Elongatibacter</taxon>
    </lineage>
</organism>
<dbReference type="InterPro" id="IPR002925">
    <property type="entry name" value="Dienelactn_hydro"/>
</dbReference>
<dbReference type="InterPro" id="IPR029058">
    <property type="entry name" value="AB_hydrolase_fold"/>
</dbReference>
<sequence>MSTAMAELRSEEISYSADGVTMKGYIAWDDSVEGQRPGVLVVHEWWGHNDYPRKRADMLAELGYTALALDMYGDGRTADHPEDAQKFMQELTDNLESSRARFDAALAQLKAHDTVDTNHIAAIGYCLGGGLVLHMARYGADLDAVASFHGSLPLAVAPDGEGAPVTARVVAYNGEADPFVPQEAIDAFQREMEVAGADYQFINMPGAVHGFSNPAATDNGEKFGLPLKYDALADESSWAHMRLLLQTAFADEG</sequence>
<dbReference type="PANTHER" id="PTHR22946:SF0">
    <property type="entry name" value="DIENELACTONE HYDROLASE DOMAIN-CONTAINING PROTEIN"/>
    <property type="match status" value="1"/>
</dbReference>
<dbReference type="AlphaFoldDB" id="A0AAW9RFC1"/>
<dbReference type="PANTHER" id="PTHR22946">
    <property type="entry name" value="DIENELACTONE HYDROLASE DOMAIN-CONTAINING PROTEIN-RELATED"/>
    <property type="match status" value="1"/>
</dbReference>
<dbReference type="EC" id="3.1.-.-" evidence="2"/>
<reference evidence="2 3" key="1">
    <citation type="submission" date="2024-02" db="EMBL/GenBank/DDBJ databases">
        <title>A novel Wenzhouxiangellaceae bacterium, isolated from coastal sediments.</title>
        <authorList>
            <person name="Du Z.-J."/>
            <person name="Ye Y.-Q."/>
            <person name="Zhang X.-Y."/>
        </authorList>
    </citation>
    <scope>NUCLEOTIDE SEQUENCE [LARGE SCALE GENOMIC DNA]</scope>
    <source>
        <strain evidence="2 3">CH-27</strain>
    </source>
</reference>
<dbReference type="SUPFAM" id="SSF53474">
    <property type="entry name" value="alpha/beta-Hydrolases"/>
    <property type="match status" value="1"/>
</dbReference>
<evidence type="ECO:0000259" key="1">
    <source>
        <dbReference type="Pfam" id="PF01738"/>
    </source>
</evidence>
<protein>
    <submittedName>
        <fullName evidence="2">Dienelactone hydrolase family protein</fullName>
        <ecNumber evidence="2">3.1.-.-</ecNumber>
    </submittedName>
</protein>